<reference evidence="2" key="2">
    <citation type="journal article" date="2016" name="Sci. Rep.">
        <title>Dictyocaulus viviparus genome, variome and transcriptome elucidate lungworm biology and support future intervention.</title>
        <authorList>
            <person name="McNulty S.N."/>
            <person name="Strube C."/>
            <person name="Rosa B.A."/>
            <person name="Martin J.C."/>
            <person name="Tyagi R."/>
            <person name="Choi Y.J."/>
            <person name="Wang Q."/>
            <person name="Hallsworth Pepin K."/>
            <person name="Zhang X."/>
            <person name="Ozersky P."/>
            <person name="Wilson R.K."/>
            <person name="Sternberg P.W."/>
            <person name="Gasser R.B."/>
            <person name="Mitreva M."/>
        </authorList>
    </citation>
    <scope>NUCLEOTIDE SEQUENCE [LARGE SCALE GENOMIC DNA]</scope>
    <source>
        <strain evidence="2">HannoverDv2000</strain>
    </source>
</reference>
<dbReference type="Proteomes" id="UP000053766">
    <property type="component" value="Unassembled WGS sequence"/>
</dbReference>
<organism evidence="1 2">
    <name type="scientific">Dictyocaulus viviparus</name>
    <name type="common">Bovine lungworm</name>
    <dbReference type="NCBI Taxonomy" id="29172"/>
    <lineage>
        <taxon>Eukaryota</taxon>
        <taxon>Metazoa</taxon>
        <taxon>Ecdysozoa</taxon>
        <taxon>Nematoda</taxon>
        <taxon>Chromadorea</taxon>
        <taxon>Rhabditida</taxon>
        <taxon>Rhabditina</taxon>
        <taxon>Rhabditomorpha</taxon>
        <taxon>Strongyloidea</taxon>
        <taxon>Metastrongylidae</taxon>
        <taxon>Dictyocaulus</taxon>
    </lineage>
</organism>
<dbReference type="AlphaFoldDB" id="A0A0D8X8F6"/>
<proteinExistence type="predicted"/>
<name>A0A0D8X8F6_DICVI</name>
<dbReference type="EMBL" id="KN719214">
    <property type="protein sequence ID" value="KJH39924.1"/>
    <property type="molecule type" value="Genomic_DNA"/>
</dbReference>
<evidence type="ECO:0000313" key="1">
    <source>
        <dbReference type="EMBL" id="KJH39924.1"/>
    </source>
</evidence>
<accession>A0A0D8X8F6</accession>
<keyword evidence="2" id="KW-1185">Reference proteome</keyword>
<reference evidence="1 2" key="1">
    <citation type="submission" date="2013-11" db="EMBL/GenBank/DDBJ databases">
        <title>Draft genome of the bovine lungworm Dictyocaulus viviparus.</title>
        <authorList>
            <person name="Mitreva M."/>
        </authorList>
    </citation>
    <scope>NUCLEOTIDE SEQUENCE [LARGE SCALE GENOMIC DNA]</scope>
    <source>
        <strain evidence="1 2">HannoverDv2000</strain>
    </source>
</reference>
<protein>
    <submittedName>
        <fullName evidence="1">Uncharacterized protein</fullName>
    </submittedName>
</protein>
<gene>
    <name evidence="1" type="ORF">DICVIV_14171</name>
</gene>
<sequence length="99" mass="11459">MNVDIQKSIFSSNYIKTFNLWICHDTWLNRFAEIGSCPLVSPTKSNNIHYAVSRPFENRCQFKLANTVDDHPGLNSDNQPTELDIRNFLVVNILYHSTE</sequence>
<evidence type="ECO:0000313" key="2">
    <source>
        <dbReference type="Proteomes" id="UP000053766"/>
    </source>
</evidence>